<evidence type="ECO:0000256" key="1">
    <source>
        <dbReference type="SAM" id="MobiDB-lite"/>
    </source>
</evidence>
<evidence type="ECO:0000313" key="2">
    <source>
        <dbReference type="CGD" id="CAL0000178105"/>
    </source>
</evidence>
<dbReference type="EMBL" id="CP017630">
    <property type="protein sequence ID" value="AOW31203.1"/>
    <property type="molecule type" value="Genomic_DNA"/>
</dbReference>
<dbReference type="VEuPathDB" id="FungiDB:CR_04680C_A"/>
<reference evidence="3 4" key="1">
    <citation type="journal article" date="2004" name="Proc. Natl. Acad. Sci. U.S.A.">
        <title>The diploid genome sequence of Candida albicans.</title>
        <authorList>
            <person name="Jones T."/>
            <person name="Federspiel N.A."/>
            <person name="Chibana H."/>
            <person name="Dungan J."/>
            <person name="Kalman S."/>
            <person name="Magee B.B."/>
            <person name="Newport G."/>
            <person name="Thorstenson Y.R."/>
            <person name="Agabian N."/>
            <person name="Magee P.T."/>
            <person name="Davis R.W."/>
            <person name="Scherer S."/>
        </authorList>
    </citation>
    <scope>NUCLEOTIDE SEQUENCE [LARGE SCALE GENOMIC DNA]</scope>
    <source>
        <strain evidence="4">SC5314 / ATCC MYA-2876</strain>
    </source>
</reference>
<accession>A0A1D8PST1</accession>
<sequence>MLLALDIYKLFYWPGTEIDIVSGLAACHDNLTMGVFPRPVTTNQKNKANKEEEDEDEKIIEQTNEQQKKWEKNLCILSSTRSRIFIIPDFFLFQSVVFHI</sequence>
<protein>
    <submittedName>
        <fullName evidence="3">Uncharacterized protein</fullName>
    </submittedName>
</protein>
<keyword evidence="4" id="KW-1185">Reference proteome</keyword>
<evidence type="ECO:0000313" key="4">
    <source>
        <dbReference type="Proteomes" id="UP000000559"/>
    </source>
</evidence>
<evidence type="ECO:0000313" key="3">
    <source>
        <dbReference type="EMBL" id="AOW31203.1"/>
    </source>
</evidence>
<reference evidence="3 4" key="3">
    <citation type="journal article" date="2013" name="Genome Biol.">
        <title>Assembly of a phased diploid Candida albicans genome facilitates allele-specific measurements and provides a simple model for repeat and indel structure.</title>
        <authorList>
            <person name="Muzzey D."/>
            <person name="Schwartz K."/>
            <person name="Weissman J.S."/>
            <person name="Sherlock G."/>
        </authorList>
    </citation>
    <scope>NUCLEOTIDE SEQUENCE [LARGE SCALE GENOMIC DNA]</scope>
    <source>
        <strain evidence="4">SC5314 / ATCC MYA-2876</strain>
    </source>
</reference>
<reference evidence="3 4" key="2">
    <citation type="journal article" date="2007" name="Genome Biol.">
        <title>Assembly of the Candida albicans genome into sixteen supercontigs aligned on the eight chromosomes.</title>
        <authorList>
            <person name="van het Hoog M."/>
            <person name="Rast T.J."/>
            <person name="Martchenko M."/>
            <person name="Grindle S."/>
            <person name="Dignard D."/>
            <person name="Hogues H."/>
            <person name="Cuomo C."/>
            <person name="Berriman M."/>
            <person name="Scherer S."/>
            <person name="Magee B.B."/>
            <person name="Whiteway M."/>
            <person name="Chibana H."/>
            <person name="Nantel A."/>
            <person name="Magee P.T."/>
        </authorList>
    </citation>
    <scope>GENOME REANNOTATION</scope>
    <source>
        <strain evidence="4">SC5314 / ATCC MYA-2876</strain>
    </source>
</reference>
<dbReference type="Proteomes" id="UP000000559">
    <property type="component" value="Chromosome R"/>
</dbReference>
<dbReference type="RefSeq" id="XP_710256.1">
    <property type="nucleotide sequence ID" value="XM_705164.1"/>
</dbReference>
<proteinExistence type="predicted"/>
<dbReference type="KEGG" id="cal:CAALFM_CR04680CA"/>
<dbReference type="CGD" id="CAL0000178105">
    <property type="gene designation" value="orf19.9304"/>
</dbReference>
<gene>
    <name evidence="3" type="ordered locus">CAALFM_CR04680CA</name>
    <name evidence="2" type="ordered locus">orf19.9304</name>
</gene>
<dbReference type="AlphaFoldDB" id="A0A1D8PST1"/>
<organism evidence="3 4">
    <name type="scientific">Candida albicans (strain SC5314 / ATCC MYA-2876)</name>
    <name type="common">Yeast</name>
    <dbReference type="NCBI Taxonomy" id="237561"/>
    <lineage>
        <taxon>Eukaryota</taxon>
        <taxon>Fungi</taxon>
        <taxon>Dikarya</taxon>
        <taxon>Ascomycota</taxon>
        <taxon>Saccharomycotina</taxon>
        <taxon>Pichiomycetes</taxon>
        <taxon>Debaryomycetaceae</taxon>
        <taxon>Candida/Lodderomyces clade</taxon>
        <taxon>Candida</taxon>
    </lineage>
</organism>
<dbReference type="OMA" id="RIFIIPD"/>
<name>A0A1D8PST1_CANAL</name>
<feature type="region of interest" description="Disordered" evidence="1">
    <location>
        <begin position="39"/>
        <end position="58"/>
    </location>
</feature>
<dbReference type="GeneID" id="3648142"/>
<dbReference type="InParanoid" id="A0A1D8PST1"/>